<proteinExistence type="predicted"/>
<dbReference type="InterPro" id="IPR029044">
    <property type="entry name" value="Nucleotide-diphossugar_trans"/>
</dbReference>
<dbReference type="RefSeq" id="WP_408081505.1">
    <property type="nucleotide sequence ID" value="NZ_JBELQA010000004.1"/>
</dbReference>
<dbReference type="CDD" id="cd06433">
    <property type="entry name" value="GT_2_WfgS_like"/>
    <property type="match status" value="1"/>
</dbReference>
<keyword evidence="2" id="KW-0328">Glycosyltransferase</keyword>
<evidence type="ECO:0000259" key="1">
    <source>
        <dbReference type="Pfam" id="PF00535"/>
    </source>
</evidence>
<organism evidence="2 3">
    <name type="scientific">Flavobacterium plantiphilum</name>
    <dbReference type="NCBI Taxonomy" id="3163297"/>
    <lineage>
        <taxon>Bacteria</taxon>
        <taxon>Pseudomonadati</taxon>
        <taxon>Bacteroidota</taxon>
        <taxon>Flavobacteriia</taxon>
        <taxon>Flavobacteriales</taxon>
        <taxon>Flavobacteriaceae</taxon>
        <taxon>Flavobacterium</taxon>
    </lineage>
</organism>
<reference evidence="2 3" key="1">
    <citation type="submission" date="2024-06" db="EMBL/GenBank/DDBJ databases">
        <authorList>
            <person name="Kaempfer P."/>
            <person name="Viver T."/>
        </authorList>
    </citation>
    <scope>NUCLEOTIDE SEQUENCE [LARGE SCALE GENOMIC DNA]</scope>
    <source>
        <strain evidence="2 3">ST-87</strain>
    </source>
</reference>
<dbReference type="GO" id="GO:0016757">
    <property type="term" value="F:glycosyltransferase activity"/>
    <property type="evidence" value="ECO:0007669"/>
    <property type="project" value="UniProtKB-KW"/>
</dbReference>
<evidence type="ECO:0000313" key="3">
    <source>
        <dbReference type="Proteomes" id="UP001629260"/>
    </source>
</evidence>
<comment type="caution">
    <text evidence="2">The sequence shown here is derived from an EMBL/GenBank/DDBJ whole genome shotgun (WGS) entry which is preliminary data.</text>
</comment>
<accession>A0ABW8XTR1</accession>
<sequence length="273" mass="32280">MPQKISIITINYNNKKGLEKTIQSVVCQTEMDYEFIVIDGGSTDGSKELLESYLEKLDYWVSESDTGVYNAMNKGIKVAKGDFIIFMNSGDCFYANTVLENVKPLLVDEYDIYYGDNYKIKPYSKRKKTYPERLSFTFFYSSCINHQSTFIRRQLFFDYFLYNENLKIVADWEFFIYTICVENRPYKYLKMTISNYDFTGMSSLKSNKSLVDSEKSIVFNTYFSLFLEDCKLIDLIKSKRIQQILYIREFKIPWKLFKGIINFLAFFQSKKSI</sequence>
<dbReference type="PANTHER" id="PTHR22916">
    <property type="entry name" value="GLYCOSYLTRANSFERASE"/>
    <property type="match status" value="1"/>
</dbReference>
<feature type="domain" description="Glycosyltransferase 2-like" evidence="1">
    <location>
        <begin position="6"/>
        <end position="132"/>
    </location>
</feature>
<name>A0ABW8XTR1_9FLAO</name>
<dbReference type="Pfam" id="PF00535">
    <property type="entry name" value="Glycos_transf_2"/>
    <property type="match status" value="1"/>
</dbReference>
<dbReference type="PANTHER" id="PTHR22916:SF67">
    <property type="entry name" value="COLANIC ACID BIOSYNTHESIS GLYCOSYL TRANSFERASE WCAE-RELATED"/>
    <property type="match status" value="1"/>
</dbReference>
<dbReference type="SUPFAM" id="SSF53448">
    <property type="entry name" value="Nucleotide-diphospho-sugar transferases"/>
    <property type="match status" value="1"/>
</dbReference>
<protein>
    <submittedName>
        <fullName evidence="2">Glycosyltransferase family 2 protein</fullName>
        <ecNumber evidence="2">2.4.-.-</ecNumber>
    </submittedName>
</protein>
<dbReference type="EMBL" id="JBELQA010000004">
    <property type="protein sequence ID" value="MFL9831038.1"/>
    <property type="molecule type" value="Genomic_DNA"/>
</dbReference>
<gene>
    <name evidence="2" type="ORF">ABS764_09280</name>
</gene>
<keyword evidence="2" id="KW-0808">Transferase</keyword>
<evidence type="ECO:0000313" key="2">
    <source>
        <dbReference type="EMBL" id="MFL9831038.1"/>
    </source>
</evidence>
<dbReference type="Gene3D" id="3.90.550.10">
    <property type="entry name" value="Spore Coat Polysaccharide Biosynthesis Protein SpsA, Chain A"/>
    <property type="match status" value="1"/>
</dbReference>
<dbReference type="EC" id="2.4.-.-" evidence="2"/>
<dbReference type="InterPro" id="IPR001173">
    <property type="entry name" value="Glyco_trans_2-like"/>
</dbReference>
<dbReference type="Proteomes" id="UP001629260">
    <property type="component" value="Unassembled WGS sequence"/>
</dbReference>
<keyword evidence="3" id="KW-1185">Reference proteome</keyword>